<keyword evidence="1" id="KW-0732">Signal</keyword>
<feature type="chain" id="PRO_5014695077" evidence="1">
    <location>
        <begin position="20"/>
        <end position="85"/>
    </location>
</feature>
<evidence type="ECO:0000256" key="1">
    <source>
        <dbReference type="SAM" id="SignalP"/>
    </source>
</evidence>
<sequence>MGATRACCLLTLCRSSCRTVPLVCVCVCVHEGKVTFGLAETMRNIYRTNRVDDVAVVGWRCCFYGDDHSPATLAAGSCPMGCSFC</sequence>
<proteinExistence type="predicted"/>
<name>A0A2M3ZPS4_9DIPT</name>
<dbReference type="EMBL" id="GGFM01009826">
    <property type="protein sequence ID" value="MBW30577.1"/>
    <property type="molecule type" value="Transcribed_RNA"/>
</dbReference>
<evidence type="ECO:0000313" key="2">
    <source>
        <dbReference type="EMBL" id="MBW30577.1"/>
    </source>
</evidence>
<protein>
    <submittedName>
        <fullName evidence="2">Putative secreted peptide</fullName>
    </submittedName>
</protein>
<accession>A0A2M3ZPS4</accession>
<organism evidence="2">
    <name type="scientific">Anopheles braziliensis</name>
    <dbReference type="NCBI Taxonomy" id="58242"/>
    <lineage>
        <taxon>Eukaryota</taxon>
        <taxon>Metazoa</taxon>
        <taxon>Ecdysozoa</taxon>
        <taxon>Arthropoda</taxon>
        <taxon>Hexapoda</taxon>
        <taxon>Insecta</taxon>
        <taxon>Pterygota</taxon>
        <taxon>Neoptera</taxon>
        <taxon>Endopterygota</taxon>
        <taxon>Diptera</taxon>
        <taxon>Nematocera</taxon>
        <taxon>Culicoidea</taxon>
        <taxon>Culicidae</taxon>
        <taxon>Anophelinae</taxon>
        <taxon>Anopheles</taxon>
    </lineage>
</organism>
<reference evidence="2" key="1">
    <citation type="submission" date="2018-01" db="EMBL/GenBank/DDBJ databases">
        <title>An insight into the sialome of Amazonian anophelines.</title>
        <authorList>
            <person name="Ribeiro J.M."/>
            <person name="Scarpassa V."/>
            <person name="Calvo E."/>
        </authorList>
    </citation>
    <scope>NUCLEOTIDE SEQUENCE</scope>
    <source>
        <tissue evidence="2">Salivary glands</tissue>
    </source>
</reference>
<feature type="signal peptide" evidence="1">
    <location>
        <begin position="1"/>
        <end position="19"/>
    </location>
</feature>
<dbReference type="AlphaFoldDB" id="A0A2M3ZPS4"/>